<dbReference type="Proteomes" id="UP000245626">
    <property type="component" value="Unassembled WGS sequence"/>
</dbReference>
<protein>
    <submittedName>
        <fullName evidence="1">MFS transporter</fullName>
    </submittedName>
</protein>
<gene>
    <name evidence="1" type="ORF">IE53DRAFT_376318</name>
</gene>
<dbReference type="EMBL" id="KZ820672">
    <property type="protein sequence ID" value="PWN46850.1"/>
    <property type="molecule type" value="Genomic_DNA"/>
</dbReference>
<evidence type="ECO:0000313" key="1">
    <source>
        <dbReference type="EMBL" id="PWN46850.1"/>
    </source>
</evidence>
<sequence length="489" mass="53576">MKKLDWRAVPPLGLLWLANFIDRSNIGNAKVAGLPTDLHLKGNQLNIALAIFYIASEIPSNIILRKVGAKYWLPFIVAAWGIITTLSGLVQNFGGLCAIRIMLGLFEGGLLPGMPLYLSCLYPRHCLQVRIAYFYAGASLAGAFGGLLATGLIQMDGLGGLAGWRWIFIIEGIVTVIFAGIAVYLLPASVEKSNFLKEDEKDALVAVMGFDTMANRAKVMGVDLVAATDRVGGADEKQAKLAQVATQLDQEVFEWREVRRGLTEIQAWVTGLAYLCICNCLYSYSLFLPTILRGIYPTITTTRLQLLTVPPFVPATLGVLIIAYMADRCKMRGPFILGLLPLCMIGYIMLLVSNDAKVKYGATFLIALGIYPSAPCILSIPVNNVAGLYKRGTSNALQLMVANCAGFVATFVYDPKTAPKYIPGHSVALGSLVCAWLLIAFNVWWCWKENRAKREGRRDYMIEEYKSLVASGKTQAPIGDRSPNFFYTL</sequence>
<proteinExistence type="predicted"/>
<reference evidence="1 2" key="1">
    <citation type="journal article" date="2018" name="Mol. Biol. Evol.">
        <title>Broad Genomic Sampling Reveals a Smut Pathogenic Ancestry of the Fungal Clade Ustilaginomycotina.</title>
        <authorList>
            <person name="Kijpornyongpan T."/>
            <person name="Mondo S.J."/>
            <person name="Barry K."/>
            <person name="Sandor L."/>
            <person name="Lee J."/>
            <person name="Lipzen A."/>
            <person name="Pangilinan J."/>
            <person name="LaButti K."/>
            <person name="Hainaut M."/>
            <person name="Henrissat B."/>
            <person name="Grigoriev I.V."/>
            <person name="Spatafora J.W."/>
            <person name="Aime M.C."/>
        </authorList>
    </citation>
    <scope>NUCLEOTIDE SEQUENCE [LARGE SCALE GENOMIC DNA]</scope>
    <source>
        <strain evidence="1 2">SA 807</strain>
    </source>
</reference>
<keyword evidence="2" id="KW-1185">Reference proteome</keyword>
<accession>A0ACD0NM40</accession>
<name>A0ACD0NM40_9BASI</name>
<evidence type="ECO:0000313" key="2">
    <source>
        <dbReference type="Proteomes" id="UP000245626"/>
    </source>
</evidence>
<organism evidence="1 2">
    <name type="scientific">Violaceomyces palustris</name>
    <dbReference type="NCBI Taxonomy" id="1673888"/>
    <lineage>
        <taxon>Eukaryota</taxon>
        <taxon>Fungi</taxon>
        <taxon>Dikarya</taxon>
        <taxon>Basidiomycota</taxon>
        <taxon>Ustilaginomycotina</taxon>
        <taxon>Ustilaginomycetes</taxon>
        <taxon>Violaceomycetales</taxon>
        <taxon>Violaceomycetaceae</taxon>
        <taxon>Violaceomyces</taxon>
    </lineage>
</organism>